<dbReference type="Pfam" id="PF00534">
    <property type="entry name" value="Glycos_transf_1"/>
    <property type="match status" value="1"/>
</dbReference>
<dbReference type="Gene3D" id="3.40.50.2000">
    <property type="entry name" value="Glycogen Phosphorylase B"/>
    <property type="match status" value="2"/>
</dbReference>
<dbReference type="RefSeq" id="WP_173866751.1">
    <property type="nucleotide sequence ID" value="NZ_JAAWUU010000048.1"/>
</dbReference>
<reference evidence="3 4" key="1">
    <citation type="journal article" date="2020" name="Cell Host Microbe">
        <title>Functional and Genomic Variation between Human-Derived Isolates of Lachnospiraceae Reveals Inter- and Intra-Species Diversity.</title>
        <authorList>
            <person name="Sorbara M.T."/>
            <person name="Littmann E.R."/>
            <person name="Fontana E."/>
            <person name="Moody T.U."/>
            <person name="Kohout C.E."/>
            <person name="Gjonbalaj M."/>
            <person name="Eaton V."/>
            <person name="Seok R."/>
            <person name="Leiner I.M."/>
            <person name="Pamer E.G."/>
        </authorList>
    </citation>
    <scope>NUCLEOTIDE SEQUENCE [LARGE SCALE GENOMIC DNA]</scope>
    <source>
        <strain evidence="3 4">MSK.14.16</strain>
    </source>
</reference>
<dbReference type="InterPro" id="IPR028098">
    <property type="entry name" value="Glyco_trans_4-like_N"/>
</dbReference>
<evidence type="ECO:0000313" key="4">
    <source>
        <dbReference type="Proteomes" id="UP000821846"/>
    </source>
</evidence>
<keyword evidence="4" id="KW-1185">Reference proteome</keyword>
<name>A0ABX2GZV7_9FIRM</name>
<feature type="domain" description="Glycosyl transferase family 1" evidence="1">
    <location>
        <begin position="207"/>
        <end position="359"/>
    </location>
</feature>
<dbReference type="Proteomes" id="UP000821846">
    <property type="component" value="Unassembled WGS sequence"/>
</dbReference>
<organism evidence="3 4">
    <name type="scientific">Faecalicatena fissicatena</name>
    <dbReference type="NCBI Taxonomy" id="290055"/>
    <lineage>
        <taxon>Bacteria</taxon>
        <taxon>Bacillati</taxon>
        <taxon>Bacillota</taxon>
        <taxon>Clostridia</taxon>
        <taxon>Lachnospirales</taxon>
        <taxon>Lachnospiraceae</taxon>
        <taxon>Faecalicatena</taxon>
    </lineage>
</organism>
<comment type="caution">
    <text evidence="3">The sequence shown here is derived from an EMBL/GenBank/DDBJ whole genome shotgun (WGS) entry which is preliminary data.</text>
</comment>
<dbReference type="EMBL" id="JAAWUZ010000049">
    <property type="protein sequence ID" value="NSG30902.1"/>
    <property type="molecule type" value="Genomic_DNA"/>
</dbReference>
<proteinExistence type="predicted"/>
<gene>
    <name evidence="3" type="ORF">HFM93_11615</name>
</gene>
<evidence type="ECO:0000259" key="1">
    <source>
        <dbReference type="Pfam" id="PF00534"/>
    </source>
</evidence>
<dbReference type="PANTHER" id="PTHR12526:SF630">
    <property type="entry name" value="GLYCOSYLTRANSFERASE"/>
    <property type="match status" value="1"/>
</dbReference>
<dbReference type="Pfam" id="PF13439">
    <property type="entry name" value="Glyco_transf_4"/>
    <property type="match status" value="1"/>
</dbReference>
<dbReference type="InterPro" id="IPR001296">
    <property type="entry name" value="Glyco_trans_1"/>
</dbReference>
<feature type="domain" description="Glycosyltransferase subfamily 4-like N-terminal" evidence="2">
    <location>
        <begin position="14"/>
        <end position="187"/>
    </location>
</feature>
<accession>A0ABX2GZV7</accession>
<protein>
    <submittedName>
        <fullName evidence="3">Glycosyltransferase</fullName>
    </submittedName>
</protein>
<evidence type="ECO:0000313" key="3">
    <source>
        <dbReference type="EMBL" id="NSG30902.1"/>
    </source>
</evidence>
<sequence length="377" mass="43385">MKKVLFFLESLKGGGAEKVLLDIVKYLPVDEYQIKVMLVTDNGVYDEEIKNYCAYESILHTEQYKSNIAKRLFYSLKYRWIYKCSPDLIYRKYIGNEWDIVVGFVEGFATRIIACADSNYVKKVAWVHVDPLEREYADSYFKSLEEQKRAYGGFDKIVCVSNSVAESFKKKWGIQDKVVTQYNPVDKANIIKKACEPIEIEKMWQVQFVASGRLTAQKGFDRLIRVMKRLKQCCHEDFGLIILGQGEEKETLEIQIEKENLKDSVKLLGFKNNPYPYVAMSDLLVCSSRAEGYSLVIAEAMVLGVGIISTNCSGPNELLDNGKYGLLVNNEEDTLYYAILSVLKNPKMVEELQKQAKERSNWFDVETICREIKEQIL</sequence>
<dbReference type="SUPFAM" id="SSF53756">
    <property type="entry name" value="UDP-Glycosyltransferase/glycogen phosphorylase"/>
    <property type="match status" value="1"/>
</dbReference>
<dbReference type="PANTHER" id="PTHR12526">
    <property type="entry name" value="GLYCOSYLTRANSFERASE"/>
    <property type="match status" value="1"/>
</dbReference>
<dbReference type="CDD" id="cd03811">
    <property type="entry name" value="GT4_GT28_WabH-like"/>
    <property type="match status" value="1"/>
</dbReference>
<evidence type="ECO:0000259" key="2">
    <source>
        <dbReference type="Pfam" id="PF13439"/>
    </source>
</evidence>